<evidence type="ECO:0000256" key="8">
    <source>
        <dbReference type="ARBA" id="ARBA00023133"/>
    </source>
</evidence>
<reference evidence="13 14" key="1">
    <citation type="submission" date="2014-04" db="EMBL/GenBank/DDBJ databases">
        <authorList>
            <consortium name="DOE Joint Genome Institute"/>
            <person name="Kuo A."/>
            <person name="Martino E."/>
            <person name="Perotto S."/>
            <person name="Kohler A."/>
            <person name="Nagy L.G."/>
            <person name="Floudas D."/>
            <person name="Copeland A."/>
            <person name="Barry K.W."/>
            <person name="Cichocki N."/>
            <person name="Veneault-Fourrey C."/>
            <person name="LaButti K."/>
            <person name="Lindquist E.A."/>
            <person name="Lipzen A."/>
            <person name="Lundell T."/>
            <person name="Morin E."/>
            <person name="Murat C."/>
            <person name="Sun H."/>
            <person name="Tunlid A."/>
            <person name="Henrissat B."/>
            <person name="Grigoriev I.V."/>
            <person name="Hibbett D.S."/>
            <person name="Martin F."/>
            <person name="Nordberg H.P."/>
            <person name="Cantor M.N."/>
            <person name="Hua S.X."/>
        </authorList>
    </citation>
    <scope>NUCLEOTIDE SEQUENCE [LARGE SCALE GENOMIC DNA]</scope>
    <source>
        <strain evidence="13 14">Zn</strain>
    </source>
</reference>
<comment type="subcellular location">
    <subcellularLocation>
        <location evidence="11">Mitochondrion inner membrane</location>
    </subcellularLocation>
</comment>
<comment type="pathway">
    <text evidence="2 11">Porphyrin-containing compound metabolism; protoporphyrin-IX biosynthesis; protoporphyrin-IX from protoporphyrinogen-IX: step 1/1.</text>
</comment>
<dbReference type="UniPathway" id="UPA00251">
    <property type="reaction ID" value="UER00324"/>
</dbReference>
<evidence type="ECO:0000256" key="11">
    <source>
        <dbReference type="RuleBase" id="RU367069"/>
    </source>
</evidence>
<comment type="similarity">
    <text evidence="3 11">Belongs to the protoporphyrinogen/coproporphyrinogen oxidase family. Protoporphyrinogen oxidase subfamily.</text>
</comment>
<dbReference type="PANTHER" id="PTHR42923:SF3">
    <property type="entry name" value="PROTOPORPHYRINOGEN OXIDASE"/>
    <property type="match status" value="1"/>
</dbReference>
<keyword evidence="14" id="KW-1185">Reference proteome</keyword>
<dbReference type="InParanoid" id="A0A0C3DRH0"/>
<dbReference type="SUPFAM" id="SSF51905">
    <property type="entry name" value="FAD/NAD(P)-binding domain"/>
    <property type="match status" value="1"/>
</dbReference>
<dbReference type="SUPFAM" id="SSF54373">
    <property type="entry name" value="FAD-linked reductases, C-terminal domain"/>
    <property type="match status" value="1"/>
</dbReference>
<dbReference type="FunCoup" id="A0A0C3DRH0">
    <property type="interactions" value="521"/>
</dbReference>
<keyword evidence="5 11" id="KW-0285">Flavoprotein</keyword>
<proteinExistence type="inferred from homology"/>
<dbReference type="InterPro" id="IPR004572">
    <property type="entry name" value="Protoporphyrinogen_oxidase"/>
</dbReference>
<evidence type="ECO:0000256" key="5">
    <source>
        <dbReference type="ARBA" id="ARBA00022630"/>
    </source>
</evidence>
<keyword evidence="7 11" id="KW-0560">Oxidoreductase</keyword>
<evidence type="ECO:0000259" key="12">
    <source>
        <dbReference type="Pfam" id="PF01593"/>
    </source>
</evidence>
<comment type="catalytic activity">
    <reaction evidence="10 11">
        <text>protoporphyrinogen IX + 3 O2 = protoporphyrin IX + 3 H2O2</text>
        <dbReference type="Rhea" id="RHEA:25576"/>
        <dbReference type="ChEBI" id="CHEBI:15379"/>
        <dbReference type="ChEBI" id="CHEBI:16240"/>
        <dbReference type="ChEBI" id="CHEBI:57306"/>
        <dbReference type="ChEBI" id="CHEBI:57307"/>
        <dbReference type="EC" id="1.3.3.4"/>
    </reaction>
</comment>
<dbReference type="Gene3D" id="3.50.50.60">
    <property type="entry name" value="FAD/NAD(P)-binding domain"/>
    <property type="match status" value="1"/>
</dbReference>
<feature type="domain" description="Amine oxidase" evidence="12">
    <location>
        <begin position="21"/>
        <end position="519"/>
    </location>
</feature>
<evidence type="ECO:0000313" key="14">
    <source>
        <dbReference type="Proteomes" id="UP000054321"/>
    </source>
</evidence>
<dbReference type="InterPro" id="IPR036188">
    <property type="entry name" value="FAD/NAD-bd_sf"/>
</dbReference>
<dbReference type="STRING" id="913774.A0A0C3DRH0"/>
<evidence type="ECO:0000256" key="1">
    <source>
        <dbReference type="ARBA" id="ARBA00002600"/>
    </source>
</evidence>
<evidence type="ECO:0000256" key="3">
    <source>
        <dbReference type="ARBA" id="ARBA00010551"/>
    </source>
</evidence>
<comment type="function">
    <text evidence="1 11">Catalyzes the 6-electron oxidation of protoporphyrinogen-IX to form protoporphyrin-IX.</text>
</comment>
<gene>
    <name evidence="13" type="ORF">OIDMADRAFT_177017</name>
</gene>
<dbReference type="GO" id="GO:0006782">
    <property type="term" value="P:protoporphyrinogen IX biosynthetic process"/>
    <property type="evidence" value="ECO:0007669"/>
    <property type="project" value="UniProtKB-UniRule"/>
</dbReference>
<keyword evidence="9 11" id="KW-0627">Porphyrin biosynthesis</keyword>
<reference evidence="14" key="2">
    <citation type="submission" date="2015-01" db="EMBL/GenBank/DDBJ databases">
        <title>Evolutionary Origins and Diversification of the Mycorrhizal Mutualists.</title>
        <authorList>
            <consortium name="DOE Joint Genome Institute"/>
            <consortium name="Mycorrhizal Genomics Consortium"/>
            <person name="Kohler A."/>
            <person name="Kuo A."/>
            <person name="Nagy L.G."/>
            <person name="Floudas D."/>
            <person name="Copeland A."/>
            <person name="Barry K.W."/>
            <person name="Cichocki N."/>
            <person name="Veneault-Fourrey C."/>
            <person name="LaButti K."/>
            <person name="Lindquist E.A."/>
            <person name="Lipzen A."/>
            <person name="Lundell T."/>
            <person name="Morin E."/>
            <person name="Murat C."/>
            <person name="Riley R."/>
            <person name="Ohm R."/>
            <person name="Sun H."/>
            <person name="Tunlid A."/>
            <person name="Henrissat B."/>
            <person name="Grigoriev I.V."/>
            <person name="Hibbett D.S."/>
            <person name="Martin F."/>
        </authorList>
    </citation>
    <scope>NUCLEOTIDE SEQUENCE [LARGE SCALE GENOMIC DNA]</scope>
    <source>
        <strain evidence="14">Zn</strain>
    </source>
</reference>
<dbReference type="Pfam" id="PF01593">
    <property type="entry name" value="Amino_oxidase"/>
    <property type="match status" value="1"/>
</dbReference>
<keyword evidence="8 11" id="KW-0350">Heme biosynthesis</keyword>
<evidence type="ECO:0000256" key="9">
    <source>
        <dbReference type="ARBA" id="ARBA00023244"/>
    </source>
</evidence>
<dbReference type="AlphaFoldDB" id="A0A0C3DRH0"/>
<comment type="cofactor">
    <cofactor evidence="11">
        <name>FAD</name>
        <dbReference type="ChEBI" id="CHEBI:57692"/>
    </cofactor>
    <text evidence="11">Binds 1 FAD per subunit.</text>
</comment>
<dbReference type="NCBIfam" id="TIGR00562">
    <property type="entry name" value="proto_IX_ox"/>
    <property type="match status" value="1"/>
</dbReference>
<dbReference type="GO" id="GO:0005743">
    <property type="term" value="C:mitochondrial inner membrane"/>
    <property type="evidence" value="ECO:0007669"/>
    <property type="project" value="UniProtKB-SubCell"/>
</dbReference>
<dbReference type="GO" id="GO:0004729">
    <property type="term" value="F:oxygen-dependent protoporphyrinogen oxidase activity"/>
    <property type="evidence" value="ECO:0007669"/>
    <property type="project" value="UniProtKB-UniRule"/>
</dbReference>
<accession>A0A0C3DRH0</accession>
<evidence type="ECO:0000313" key="13">
    <source>
        <dbReference type="EMBL" id="KIN04628.1"/>
    </source>
</evidence>
<evidence type="ECO:0000256" key="6">
    <source>
        <dbReference type="ARBA" id="ARBA00022827"/>
    </source>
</evidence>
<evidence type="ECO:0000256" key="10">
    <source>
        <dbReference type="ARBA" id="ARBA00047554"/>
    </source>
</evidence>
<dbReference type="PANTHER" id="PTHR42923">
    <property type="entry name" value="PROTOPORPHYRINOGEN OXIDASE"/>
    <property type="match status" value="1"/>
</dbReference>
<dbReference type="EMBL" id="KN832872">
    <property type="protein sequence ID" value="KIN04628.1"/>
    <property type="molecule type" value="Genomic_DNA"/>
</dbReference>
<protein>
    <recommendedName>
        <fullName evidence="4 11">Protoporphyrinogen oxidase</fullName>
        <ecNumber evidence="4 11">1.3.3.4</ecNumber>
    </recommendedName>
</protein>
<evidence type="ECO:0000256" key="7">
    <source>
        <dbReference type="ARBA" id="ARBA00023002"/>
    </source>
</evidence>
<evidence type="ECO:0000256" key="4">
    <source>
        <dbReference type="ARBA" id="ARBA00012867"/>
    </source>
</evidence>
<organism evidence="13 14">
    <name type="scientific">Oidiodendron maius (strain Zn)</name>
    <dbReference type="NCBI Taxonomy" id="913774"/>
    <lineage>
        <taxon>Eukaryota</taxon>
        <taxon>Fungi</taxon>
        <taxon>Dikarya</taxon>
        <taxon>Ascomycota</taxon>
        <taxon>Pezizomycotina</taxon>
        <taxon>Leotiomycetes</taxon>
        <taxon>Leotiomycetes incertae sedis</taxon>
        <taxon>Myxotrichaceae</taxon>
        <taxon>Oidiodendron</taxon>
    </lineage>
</organism>
<dbReference type="InterPro" id="IPR002937">
    <property type="entry name" value="Amino_oxidase"/>
</dbReference>
<dbReference type="Proteomes" id="UP000054321">
    <property type="component" value="Unassembled WGS sequence"/>
</dbReference>
<keyword evidence="6 11" id="KW-0274">FAD</keyword>
<sequence>MAPTGGSESHRKQIAVLGGGISGLSSAYYLTREFPSAQITIYEGSNRLGGWINTQVVDVGDDKITFEQGPRTLQPHRLSSLVTLDLVARLGIQNQIGFHHKNSPSSRNRYIYYPDHLVLMPGGDTSLLDQLTSLMTEPIFKGMMLAPIKEYSRPGRDNSLLDESISSFMNRRFGTPNMTNNIISAVMHGVYAGDIDKLSVRSVMRPLWNVEEEHQSLVRWLLRSILGHTRKRDSKELALERTMLKRISVSYDFMRKNARAFNFKNGMSTLTQAIASYLKSHPNVEFKMNESVRGVEYDVETNKIQVAFRFLFFAMANSDQIKTSRNCPPDIYSNCISALPASTLATLTPHLPALQSIHAATVMVVNLFYRNPDLLAVQGFGYLIPRSIPLAQNPECALGVVFDSQVEVTSMPVPGTKVTVMLGGHYWDSFSYYPDAEQGAAMAKQLLKRHLGIHVEPEAVLVSLNRNCIPQYYVGHDQRLTSTDIHLRTKFEGKLSVVGSSYTGVGVNDCIRAGMEVAAGLADSPEEGYTGLEFFRVPKPW</sequence>
<evidence type="ECO:0000256" key="2">
    <source>
        <dbReference type="ARBA" id="ARBA00005073"/>
    </source>
</evidence>
<dbReference type="OrthoDB" id="438553at2759"/>
<dbReference type="HOGENOM" id="CLU_009629_1_2_1"/>
<dbReference type="InterPro" id="IPR050464">
    <property type="entry name" value="Zeta_carotene_desat/Oxidored"/>
</dbReference>
<name>A0A0C3DRH0_OIDMZ</name>
<dbReference type="EC" id="1.3.3.4" evidence="4 11"/>